<dbReference type="PANTHER" id="PTHR23518">
    <property type="entry name" value="C-METHYLTRANSFERASE"/>
    <property type="match status" value="1"/>
</dbReference>
<comment type="caution">
    <text evidence="7">The sequence shown here is derived from an EMBL/GenBank/DDBJ whole genome shotgun (WGS) entry which is preliminary data.</text>
</comment>
<evidence type="ECO:0000256" key="1">
    <source>
        <dbReference type="ARBA" id="ARBA00022692"/>
    </source>
</evidence>
<organism evidence="7 8">
    <name type="scientific">Rugamonas fusca</name>
    <dbReference type="NCBI Taxonomy" id="2758568"/>
    <lineage>
        <taxon>Bacteria</taxon>
        <taxon>Pseudomonadati</taxon>
        <taxon>Pseudomonadota</taxon>
        <taxon>Betaproteobacteria</taxon>
        <taxon>Burkholderiales</taxon>
        <taxon>Oxalobacteraceae</taxon>
        <taxon>Telluria group</taxon>
        <taxon>Rugamonas</taxon>
    </lineage>
</organism>
<keyword evidence="3 5" id="KW-0472">Membrane</keyword>
<dbReference type="EMBL" id="JACEZS010000004">
    <property type="protein sequence ID" value="MBA5604989.1"/>
    <property type="molecule type" value="Genomic_DNA"/>
</dbReference>
<sequence length="416" mass="44625">MPERPDSTPPATADDDGQRPASPPQAPPAPGWRGLHPDILKLGLVSFLTDLSSEMIFSVFAIFFTTVAGASSSLLGLIEGLADFSSASLNYLSGWLSDRGGRRKALVVAGYGFSTLAKTILLVSTAITALSLFRVIERLGKSFRGPPRDAWLAAIAPSRRRGYAFGVHKALDKSGAVVGPLVAWALLKWLGETGDAYRLLFWVAVVPAVVSVIVLATVDERSAAPHARESVWQNWRALSPGFKRFLLPGGLFALAYYSLGFLLLKAHDVGFGVAQIVLLYALFNVTCVLAAPAMGRLGDRIGRRRVIVLGYLLHGLLNAWLALAHGKWQMVAAFGVYGLFYAIDEAQSKAYIADLEPERRASAIGIYSFVTGALYLPASLLAGALWSINPAWTFGAAALLSLAAIIVFTSLRRAPE</sequence>
<dbReference type="PROSITE" id="PS50850">
    <property type="entry name" value="MFS"/>
    <property type="match status" value="1"/>
</dbReference>
<dbReference type="InterPro" id="IPR036259">
    <property type="entry name" value="MFS_trans_sf"/>
</dbReference>
<dbReference type="RefSeq" id="WP_182215391.1">
    <property type="nucleotide sequence ID" value="NZ_JACEZS010000004.1"/>
</dbReference>
<gene>
    <name evidence="7" type="ORF">H3H36_06380</name>
</gene>
<feature type="transmembrane region" description="Helical" evidence="5">
    <location>
        <begin position="116"/>
        <end position="136"/>
    </location>
</feature>
<evidence type="ECO:0000313" key="7">
    <source>
        <dbReference type="EMBL" id="MBA5604989.1"/>
    </source>
</evidence>
<dbReference type="Proteomes" id="UP000566711">
    <property type="component" value="Unassembled WGS sequence"/>
</dbReference>
<evidence type="ECO:0000256" key="5">
    <source>
        <dbReference type="SAM" id="Phobius"/>
    </source>
</evidence>
<dbReference type="PANTHER" id="PTHR23518:SF2">
    <property type="entry name" value="MAJOR FACILITATOR SUPERFAMILY TRANSPORTER"/>
    <property type="match status" value="1"/>
</dbReference>
<feature type="transmembrane region" description="Helical" evidence="5">
    <location>
        <begin position="56"/>
        <end position="78"/>
    </location>
</feature>
<dbReference type="SUPFAM" id="SSF103473">
    <property type="entry name" value="MFS general substrate transporter"/>
    <property type="match status" value="1"/>
</dbReference>
<evidence type="ECO:0000256" key="3">
    <source>
        <dbReference type="ARBA" id="ARBA00023136"/>
    </source>
</evidence>
<evidence type="ECO:0000313" key="8">
    <source>
        <dbReference type="Proteomes" id="UP000566711"/>
    </source>
</evidence>
<feature type="transmembrane region" description="Helical" evidence="5">
    <location>
        <begin position="270"/>
        <end position="294"/>
    </location>
</feature>
<feature type="transmembrane region" description="Helical" evidence="5">
    <location>
        <begin position="392"/>
        <end position="411"/>
    </location>
</feature>
<keyword evidence="2 5" id="KW-1133">Transmembrane helix</keyword>
<feature type="transmembrane region" description="Helical" evidence="5">
    <location>
        <begin position="328"/>
        <end position="343"/>
    </location>
</feature>
<reference evidence="7 8" key="1">
    <citation type="submission" date="2020-07" db="EMBL/GenBank/DDBJ databases">
        <title>Novel species isolated from subtropical streams in China.</title>
        <authorList>
            <person name="Lu H."/>
        </authorList>
    </citation>
    <scope>NUCLEOTIDE SEQUENCE [LARGE SCALE GENOMIC DNA]</scope>
    <source>
        <strain evidence="7 8">FT3S</strain>
    </source>
</reference>
<keyword evidence="1 5" id="KW-0812">Transmembrane</keyword>
<dbReference type="InterPro" id="IPR011701">
    <property type="entry name" value="MFS"/>
</dbReference>
<evidence type="ECO:0000256" key="2">
    <source>
        <dbReference type="ARBA" id="ARBA00022989"/>
    </source>
</evidence>
<evidence type="ECO:0000256" key="4">
    <source>
        <dbReference type="SAM" id="MobiDB-lite"/>
    </source>
</evidence>
<dbReference type="GO" id="GO:0022857">
    <property type="term" value="F:transmembrane transporter activity"/>
    <property type="evidence" value="ECO:0007669"/>
    <property type="project" value="InterPro"/>
</dbReference>
<feature type="region of interest" description="Disordered" evidence="4">
    <location>
        <begin position="1"/>
        <end position="31"/>
    </location>
</feature>
<protein>
    <submittedName>
        <fullName evidence="7">MFS transporter</fullName>
    </submittedName>
</protein>
<dbReference type="Pfam" id="PF07690">
    <property type="entry name" value="MFS_1"/>
    <property type="match status" value="1"/>
</dbReference>
<feature type="transmembrane region" description="Helical" evidence="5">
    <location>
        <begin position="364"/>
        <end position="386"/>
    </location>
</feature>
<feature type="transmembrane region" description="Helical" evidence="5">
    <location>
        <begin position="199"/>
        <end position="218"/>
    </location>
</feature>
<feature type="transmembrane region" description="Helical" evidence="5">
    <location>
        <begin position="306"/>
        <end position="322"/>
    </location>
</feature>
<keyword evidence="8" id="KW-1185">Reference proteome</keyword>
<dbReference type="InterPro" id="IPR020846">
    <property type="entry name" value="MFS_dom"/>
</dbReference>
<feature type="domain" description="Major facilitator superfamily (MFS) profile" evidence="6">
    <location>
        <begin position="38"/>
        <end position="413"/>
    </location>
</feature>
<dbReference type="CDD" id="cd17370">
    <property type="entry name" value="MFS_MJ1317_like"/>
    <property type="match status" value="1"/>
</dbReference>
<feature type="compositionally biased region" description="Pro residues" evidence="4">
    <location>
        <begin position="21"/>
        <end position="30"/>
    </location>
</feature>
<accession>A0A7W2EFJ2</accession>
<dbReference type="Gene3D" id="1.20.1250.20">
    <property type="entry name" value="MFS general substrate transporter like domains"/>
    <property type="match status" value="2"/>
</dbReference>
<proteinExistence type="predicted"/>
<name>A0A7W2EFJ2_9BURK</name>
<feature type="transmembrane region" description="Helical" evidence="5">
    <location>
        <begin position="245"/>
        <end position="264"/>
    </location>
</feature>
<dbReference type="AlphaFoldDB" id="A0A7W2EFJ2"/>
<evidence type="ECO:0000259" key="6">
    <source>
        <dbReference type="PROSITE" id="PS50850"/>
    </source>
</evidence>